<proteinExistence type="predicted"/>
<gene>
    <name evidence="1" type="ORF">FHS29_005019</name>
</gene>
<organism evidence="1 2">
    <name type="scientific">Saccharothrix tamanrassetensis</name>
    <dbReference type="NCBI Taxonomy" id="1051531"/>
    <lineage>
        <taxon>Bacteria</taxon>
        <taxon>Bacillati</taxon>
        <taxon>Actinomycetota</taxon>
        <taxon>Actinomycetes</taxon>
        <taxon>Pseudonocardiales</taxon>
        <taxon>Pseudonocardiaceae</taxon>
        <taxon>Saccharothrix</taxon>
    </lineage>
</organism>
<evidence type="ECO:0000313" key="2">
    <source>
        <dbReference type="Proteomes" id="UP000547510"/>
    </source>
</evidence>
<dbReference type="AlphaFoldDB" id="A0A841CLI4"/>
<dbReference type="EC" id="2.1.1.37" evidence="1"/>
<keyword evidence="1" id="KW-0808">Transferase</keyword>
<dbReference type="RefSeq" id="WP_246440786.1">
    <property type="nucleotide sequence ID" value="NZ_JACHJN010000008.1"/>
</dbReference>
<dbReference type="EMBL" id="JACHJN010000008">
    <property type="protein sequence ID" value="MBB5958411.1"/>
    <property type="molecule type" value="Genomic_DNA"/>
</dbReference>
<reference evidence="1 2" key="1">
    <citation type="submission" date="2020-08" db="EMBL/GenBank/DDBJ databases">
        <title>Genomic Encyclopedia of Type Strains, Phase III (KMG-III): the genomes of soil and plant-associated and newly described type strains.</title>
        <authorList>
            <person name="Whitman W."/>
        </authorList>
    </citation>
    <scope>NUCLEOTIDE SEQUENCE [LARGE SCALE GENOMIC DNA]</scope>
    <source>
        <strain evidence="1 2">CECT 8640</strain>
    </source>
</reference>
<protein>
    <submittedName>
        <fullName evidence="1">DNA (Cytosine-5)-methyltransferase 1</fullName>
        <ecNumber evidence="1">2.1.1.37</ecNumber>
    </submittedName>
</protein>
<keyword evidence="1" id="KW-0489">Methyltransferase</keyword>
<dbReference type="GO" id="GO:0032259">
    <property type="term" value="P:methylation"/>
    <property type="evidence" value="ECO:0007669"/>
    <property type="project" value="UniProtKB-KW"/>
</dbReference>
<sequence length="53" mass="5619">MGLPEGHVTATPGLSRNQMLRILGNGVVPRQGTAAIRHLLPDTDTATVTRWAA</sequence>
<keyword evidence="2" id="KW-1185">Reference proteome</keyword>
<name>A0A841CLI4_9PSEU</name>
<accession>A0A841CLI4</accession>
<evidence type="ECO:0000313" key="1">
    <source>
        <dbReference type="EMBL" id="MBB5958411.1"/>
    </source>
</evidence>
<dbReference type="Proteomes" id="UP000547510">
    <property type="component" value="Unassembled WGS sequence"/>
</dbReference>
<dbReference type="GO" id="GO:0003886">
    <property type="term" value="F:DNA (cytosine-5-)-methyltransferase activity"/>
    <property type="evidence" value="ECO:0007669"/>
    <property type="project" value="UniProtKB-EC"/>
</dbReference>
<comment type="caution">
    <text evidence="1">The sequence shown here is derived from an EMBL/GenBank/DDBJ whole genome shotgun (WGS) entry which is preliminary data.</text>
</comment>